<evidence type="ECO:0000256" key="1">
    <source>
        <dbReference type="SAM" id="MobiDB-lite"/>
    </source>
</evidence>
<name>A0A5K1E9K3_9MAGN</name>
<dbReference type="AlphaFoldDB" id="A0A5K1E9K3"/>
<protein>
    <submittedName>
        <fullName evidence="2">Uncharacterized protein</fullName>
    </submittedName>
</protein>
<feature type="region of interest" description="Disordered" evidence="1">
    <location>
        <begin position="1"/>
        <end position="75"/>
    </location>
</feature>
<feature type="compositionally biased region" description="Basic residues" evidence="1">
    <location>
        <begin position="38"/>
        <end position="53"/>
    </location>
</feature>
<sequence>MKLMGQPKCSPFARDKLCPLTGDIHNKTPSAKPPNLKTKMRSPRQGRAKRKMGKQGCMIRKMSGADRSRDKRKKG</sequence>
<dbReference type="Gramene" id="NC6G0040650.1">
    <property type="protein sequence ID" value="NC6G0040650.1:cds"/>
    <property type="gene ID" value="NC6G0040650"/>
</dbReference>
<gene>
    <name evidence="2" type="ORF">NYM_LOCUS21085</name>
</gene>
<evidence type="ECO:0000313" key="2">
    <source>
        <dbReference type="EMBL" id="VVW47374.1"/>
    </source>
</evidence>
<reference evidence="2" key="1">
    <citation type="submission" date="2019-09" db="EMBL/GenBank/DDBJ databases">
        <authorList>
            <person name="Zhang L."/>
        </authorList>
    </citation>
    <scope>NUCLEOTIDE SEQUENCE</scope>
</reference>
<accession>A0A5K1E9K3</accession>
<proteinExistence type="predicted"/>
<organism evidence="2">
    <name type="scientific">Nymphaea colorata</name>
    <name type="common">pocket water lily</name>
    <dbReference type="NCBI Taxonomy" id="210225"/>
    <lineage>
        <taxon>Eukaryota</taxon>
        <taxon>Viridiplantae</taxon>
        <taxon>Streptophyta</taxon>
        <taxon>Embryophyta</taxon>
        <taxon>Tracheophyta</taxon>
        <taxon>Spermatophyta</taxon>
        <taxon>Magnoliopsida</taxon>
        <taxon>Nymphaeales</taxon>
        <taxon>Nymphaeaceae</taxon>
        <taxon>Nymphaea</taxon>
    </lineage>
</organism>
<dbReference type="EMBL" id="LR721784">
    <property type="protein sequence ID" value="VVW47374.1"/>
    <property type="molecule type" value="Genomic_DNA"/>
</dbReference>